<keyword evidence="2" id="KW-0863">Zinc-finger</keyword>
<feature type="zinc finger region" description="dksA C4-type" evidence="4">
    <location>
        <begin position="83"/>
        <end position="107"/>
    </location>
</feature>
<dbReference type="EMBL" id="CP001854">
    <property type="protein sequence ID" value="ADB52660.1"/>
    <property type="molecule type" value="Genomic_DNA"/>
</dbReference>
<evidence type="ECO:0000256" key="3">
    <source>
        <dbReference type="ARBA" id="ARBA00022833"/>
    </source>
</evidence>
<feature type="compositionally biased region" description="Basic and acidic residues" evidence="5">
    <location>
        <begin position="33"/>
        <end position="45"/>
    </location>
</feature>
<dbReference type="PROSITE" id="PS51128">
    <property type="entry name" value="ZF_DKSA_2"/>
    <property type="match status" value="1"/>
</dbReference>
<evidence type="ECO:0000256" key="5">
    <source>
        <dbReference type="SAM" id="MobiDB-lite"/>
    </source>
</evidence>
<dbReference type="InterPro" id="IPR000962">
    <property type="entry name" value="Znf_DskA_TraR"/>
</dbReference>
<organism evidence="7 8">
    <name type="scientific">Conexibacter woesei (strain DSM 14684 / CCUG 47730 / CIP 108061 / JCM 11494 / NBRC 100937 / ID131577)</name>
    <dbReference type="NCBI Taxonomy" id="469383"/>
    <lineage>
        <taxon>Bacteria</taxon>
        <taxon>Bacillati</taxon>
        <taxon>Actinomycetota</taxon>
        <taxon>Thermoleophilia</taxon>
        <taxon>Solirubrobacterales</taxon>
        <taxon>Conexibacteraceae</taxon>
        <taxon>Conexibacter</taxon>
    </lineage>
</organism>
<keyword evidence="1" id="KW-0479">Metal-binding</keyword>
<dbReference type="STRING" id="469383.Cwoe_4246"/>
<evidence type="ECO:0000256" key="2">
    <source>
        <dbReference type="ARBA" id="ARBA00022771"/>
    </source>
</evidence>
<name>D3F5W1_CONWI</name>
<reference evidence="8" key="2">
    <citation type="submission" date="2010-01" db="EMBL/GenBank/DDBJ databases">
        <title>The complete genome of Conexibacter woesei DSM 14684.</title>
        <authorList>
            <consortium name="US DOE Joint Genome Institute (JGI-PGF)"/>
            <person name="Lucas S."/>
            <person name="Copeland A."/>
            <person name="Lapidus A."/>
            <person name="Glavina del Rio T."/>
            <person name="Dalin E."/>
            <person name="Tice H."/>
            <person name="Bruce D."/>
            <person name="Goodwin L."/>
            <person name="Pitluck S."/>
            <person name="Kyrpides N."/>
            <person name="Mavromatis K."/>
            <person name="Ivanova N."/>
            <person name="Mikhailova N."/>
            <person name="Chertkov O."/>
            <person name="Brettin T."/>
            <person name="Detter J.C."/>
            <person name="Han C."/>
            <person name="Larimer F."/>
            <person name="Land M."/>
            <person name="Hauser L."/>
            <person name="Markowitz V."/>
            <person name="Cheng J.-F."/>
            <person name="Hugenholtz P."/>
            <person name="Woyke T."/>
            <person name="Wu D."/>
            <person name="Pukall R."/>
            <person name="Steenblock K."/>
            <person name="Schneider S."/>
            <person name="Klenk H.-P."/>
            <person name="Eisen J.A."/>
        </authorList>
    </citation>
    <scope>NUCLEOTIDE SEQUENCE [LARGE SCALE GENOMIC DNA]</scope>
    <source>
        <strain evidence="8">DSM 14684 / CIP 108061 / JCM 11494 / NBRC 100937 / ID131577</strain>
    </source>
</reference>
<dbReference type="PANTHER" id="PTHR33823">
    <property type="entry name" value="RNA POLYMERASE-BINDING TRANSCRIPTION FACTOR DKSA-RELATED"/>
    <property type="match status" value="1"/>
</dbReference>
<dbReference type="Pfam" id="PF01258">
    <property type="entry name" value="zf-dskA_traR"/>
    <property type="match status" value="1"/>
</dbReference>
<protein>
    <submittedName>
        <fullName evidence="7">Transcriptional regulator, TraR/DksA family</fullName>
    </submittedName>
</protein>
<evidence type="ECO:0000313" key="7">
    <source>
        <dbReference type="EMBL" id="ADB52660.1"/>
    </source>
</evidence>
<dbReference type="OrthoDB" id="1121111at2"/>
<dbReference type="Gene3D" id="1.20.120.910">
    <property type="entry name" value="DksA, coiled-coil domain"/>
    <property type="match status" value="1"/>
</dbReference>
<evidence type="ECO:0000256" key="1">
    <source>
        <dbReference type="ARBA" id="ARBA00022723"/>
    </source>
</evidence>
<feature type="region of interest" description="Disordered" evidence="5">
    <location>
        <begin position="12"/>
        <end position="45"/>
    </location>
</feature>
<evidence type="ECO:0000256" key="4">
    <source>
        <dbReference type="PROSITE-ProRule" id="PRU00510"/>
    </source>
</evidence>
<dbReference type="AlphaFoldDB" id="D3F5W1"/>
<gene>
    <name evidence="7" type="ordered locus">Cwoe_4246</name>
</gene>
<feature type="compositionally biased region" description="Basic and acidic residues" evidence="5">
    <location>
        <begin position="12"/>
        <end position="22"/>
    </location>
</feature>
<feature type="domain" description="Zinc finger DksA/TraR C4-type" evidence="6">
    <location>
        <begin position="84"/>
        <end position="113"/>
    </location>
</feature>
<dbReference type="RefSeq" id="WP_012935711.1">
    <property type="nucleotide sequence ID" value="NC_013739.1"/>
</dbReference>
<proteinExistence type="predicted"/>
<reference evidence="7 8" key="1">
    <citation type="journal article" date="2010" name="Stand. Genomic Sci.">
        <title>Complete genome sequence of Conexibacter woesei type strain (ID131577).</title>
        <authorList>
            <person name="Pukall R."/>
            <person name="Lapidus A."/>
            <person name="Glavina Del Rio T."/>
            <person name="Copeland A."/>
            <person name="Tice H."/>
            <person name="Cheng J.-F."/>
            <person name="Lucas S."/>
            <person name="Chen F."/>
            <person name="Nolan M."/>
            <person name="Bruce D."/>
            <person name="Goodwin L."/>
            <person name="Pitluck S."/>
            <person name="Mavromatis K."/>
            <person name="Ivanova N."/>
            <person name="Ovchinnikova G."/>
            <person name="Pati A."/>
            <person name="Chen A."/>
            <person name="Palaniappan K."/>
            <person name="Land M."/>
            <person name="Hauser L."/>
            <person name="Chang Y.-J."/>
            <person name="Jeffries C.D."/>
            <person name="Chain P."/>
            <person name="Meincke L."/>
            <person name="Sims D."/>
            <person name="Brettin T."/>
            <person name="Detter J.C."/>
            <person name="Rohde M."/>
            <person name="Goeker M."/>
            <person name="Bristow J."/>
            <person name="Eisen J.A."/>
            <person name="Markowitz V."/>
            <person name="Kyrpides N.C."/>
            <person name="Klenk H.-P."/>
            <person name="Hugenholtz P."/>
        </authorList>
    </citation>
    <scope>NUCLEOTIDE SEQUENCE [LARGE SCALE GENOMIC DNA]</scope>
    <source>
        <strain evidence="8">DSM 14684 / CIP 108061 / JCM 11494 / NBRC 100937 / ID131577</strain>
    </source>
</reference>
<dbReference type="PANTHER" id="PTHR33823:SF4">
    <property type="entry name" value="GENERAL STRESS PROTEIN 16O"/>
    <property type="match status" value="1"/>
</dbReference>
<dbReference type="SUPFAM" id="SSF109635">
    <property type="entry name" value="DnaK suppressor protein DksA, alpha-hairpin domain"/>
    <property type="match status" value="1"/>
</dbReference>
<dbReference type="KEGG" id="cwo:Cwoe_4246"/>
<dbReference type="eggNOG" id="COG1734">
    <property type="taxonomic scope" value="Bacteria"/>
</dbReference>
<sequence length="115" mass="12835">MDAAHARELLARERARTERELAELTADSGESEELSHVDQHPADEGTELFERERDEGLAEQLHEQLAAIARAEQRVADGTYGRSIDSGEPIPDARLEAVPWAERTVAEQAAYERGR</sequence>
<keyword evidence="3" id="KW-0862">Zinc</keyword>
<accession>D3F5W1</accession>
<dbReference type="HOGENOM" id="CLU_043144_4_2_11"/>
<dbReference type="InterPro" id="IPR037187">
    <property type="entry name" value="DnaK_N"/>
</dbReference>
<evidence type="ECO:0000313" key="8">
    <source>
        <dbReference type="Proteomes" id="UP000008229"/>
    </source>
</evidence>
<evidence type="ECO:0000259" key="6">
    <source>
        <dbReference type="Pfam" id="PF01258"/>
    </source>
</evidence>
<dbReference type="GO" id="GO:0008270">
    <property type="term" value="F:zinc ion binding"/>
    <property type="evidence" value="ECO:0007669"/>
    <property type="project" value="UniProtKB-KW"/>
</dbReference>
<dbReference type="Proteomes" id="UP000008229">
    <property type="component" value="Chromosome"/>
</dbReference>
<keyword evidence="8" id="KW-1185">Reference proteome</keyword>